<comment type="similarity">
    <text evidence="2">Belongs to the Mediator complex subunit 22 family.</text>
</comment>
<dbReference type="Pfam" id="PF06179">
    <property type="entry name" value="Med22"/>
    <property type="match status" value="1"/>
</dbReference>
<dbReference type="Proteomes" id="UP000443090">
    <property type="component" value="Unassembled WGS sequence"/>
</dbReference>
<dbReference type="PANTHER" id="PTHR12434:SF6">
    <property type="entry name" value="MEDIATOR OF RNA POLYMERASE II TRANSCRIPTION SUBUNIT 22"/>
    <property type="match status" value="1"/>
</dbReference>
<dbReference type="PANTHER" id="PTHR12434">
    <property type="entry name" value="MEDIATOR OF RNA POLYMERASE II TRANSCRIPTION SUBUNIT 22"/>
    <property type="match status" value="1"/>
</dbReference>
<comment type="caution">
    <text evidence="7">The sequence shown here is derived from an EMBL/GenBank/DDBJ whole genome shotgun (WGS) entry which is preliminary data.</text>
</comment>
<dbReference type="GO" id="GO:0016592">
    <property type="term" value="C:mediator complex"/>
    <property type="evidence" value="ECO:0007669"/>
    <property type="project" value="InterPro"/>
</dbReference>
<dbReference type="InterPro" id="IPR009332">
    <property type="entry name" value="Med22"/>
</dbReference>
<evidence type="ECO:0000256" key="2">
    <source>
        <dbReference type="ARBA" id="ARBA00005942"/>
    </source>
</evidence>
<reference evidence="7 8" key="1">
    <citation type="submission" date="2018-05" db="EMBL/GenBank/DDBJ databases">
        <title>Genome sequencing and assembly of the regulated plant pathogen Lachnellula willkommii and related sister species for the development of diagnostic species identification markers.</title>
        <authorList>
            <person name="Giroux E."/>
            <person name="Bilodeau G."/>
        </authorList>
    </citation>
    <scope>NUCLEOTIDE SEQUENCE [LARGE SCALE GENOMIC DNA]</scope>
    <source>
        <strain evidence="7 8">CBS 160.35</strain>
    </source>
</reference>
<dbReference type="EMBL" id="QGMI01000527">
    <property type="protein sequence ID" value="TVY39398.1"/>
    <property type="molecule type" value="Genomic_DNA"/>
</dbReference>
<dbReference type="OrthoDB" id="203279at2759"/>
<keyword evidence="5" id="KW-0539">Nucleus</keyword>
<feature type="compositionally biased region" description="Polar residues" evidence="6">
    <location>
        <begin position="37"/>
        <end position="49"/>
    </location>
</feature>
<evidence type="ECO:0000256" key="3">
    <source>
        <dbReference type="ARBA" id="ARBA00023015"/>
    </source>
</evidence>
<keyword evidence="4" id="KW-0804">Transcription</keyword>
<evidence type="ECO:0000256" key="1">
    <source>
        <dbReference type="ARBA" id="ARBA00004123"/>
    </source>
</evidence>
<evidence type="ECO:0000313" key="7">
    <source>
        <dbReference type="EMBL" id="TVY39398.1"/>
    </source>
</evidence>
<dbReference type="AlphaFoldDB" id="A0A8H8RPJ1"/>
<dbReference type="GO" id="GO:0006357">
    <property type="term" value="P:regulation of transcription by RNA polymerase II"/>
    <property type="evidence" value="ECO:0007669"/>
    <property type="project" value="InterPro"/>
</dbReference>
<accession>A0A8H8RPJ1</accession>
<comment type="subcellular location">
    <subcellularLocation>
        <location evidence="1">Nucleus</location>
    </subcellularLocation>
</comment>
<proteinExistence type="inferred from homology"/>
<evidence type="ECO:0000256" key="6">
    <source>
        <dbReference type="SAM" id="MobiDB-lite"/>
    </source>
</evidence>
<feature type="compositionally biased region" description="Low complexity" evidence="6">
    <location>
        <begin position="108"/>
        <end position="168"/>
    </location>
</feature>
<dbReference type="Gene3D" id="6.10.280.160">
    <property type="entry name" value="Mediator of RNA polymerase II transcription subunit 22"/>
    <property type="match status" value="1"/>
</dbReference>
<dbReference type="GO" id="GO:0003712">
    <property type="term" value="F:transcription coregulator activity"/>
    <property type="evidence" value="ECO:0007669"/>
    <property type="project" value="InterPro"/>
</dbReference>
<evidence type="ECO:0000313" key="8">
    <source>
        <dbReference type="Proteomes" id="UP000443090"/>
    </source>
</evidence>
<keyword evidence="8" id="KW-1185">Reference proteome</keyword>
<sequence length="294" mass="30395">MPPPASGSNGDGNGNGVNGSASNGNGNGSGNVLNAHGQPTPNHGTSARSPSIKDRLKIIPDFPAALPMTGLQYNPPPLSMTPVPQHHPSALVSSVIPPSAVNTSITRPPSSSTMATASSTSTATTPPSPSTDPTTPIMTPDTPSPQVSTSPPRTVVVSAEPTSTSTTKTKTDKTSSLLDREERAIANMLTRFRNLVQLAAMQKDDKGDSATQEVAATQAFALEVESAALVRGAEDLLQLSRELKELWLFGPLRGIGEGEGEGKIDEDAARVGELLEGKLRSDAEKSVSGSEVKS</sequence>
<organism evidence="7 8">
    <name type="scientific">Lachnellula occidentalis</name>
    <dbReference type="NCBI Taxonomy" id="215460"/>
    <lineage>
        <taxon>Eukaryota</taxon>
        <taxon>Fungi</taxon>
        <taxon>Dikarya</taxon>
        <taxon>Ascomycota</taxon>
        <taxon>Pezizomycotina</taxon>
        <taxon>Leotiomycetes</taxon>
        <taxon>Helotiales</taxon>
        <taxon>Lachnaceae</taxon>
        <taxon>Lachnellula</taxon>
    </lineage>
</organism>
<feature type="region of interest" description="Disordered" evidence="6">
    <location>
        <begin position="1"/>
        <end position="176"/>
    </location>
</feature>
<protein>
    <submittedName>
        <fullName evidence="7">Uncharacterized protein</fullName>
    </submittedName>
</protein>
<name>A0A8H8RPJ1_9HELO</name>
<gene>
    <name evidence="7" type="ORF">LOCC1_G004564</name>
</gene>
<keyword evidence="3" id="KW-0805">Transcription regulation</keyword>
<evidence type="ECO:0000256" key="5">
    <source>
        <dbReference type="ARBA" id="ARBA00023242"/>
    </source>
</evidence>
<evidence type="ECO:0000256" key="4">
    <source>
        <dbReference type="ARBA" id="ARBA00023163"/>
    </source>
</evidence>